<dbReference type="InterPro" id="IPR029063">
    <property type="entry name" value="SAM-dependent_MTases_sf"/>
</dbReference>
<dbReference type="PANTHER" id="PTHR18895:SF74">
    <property type="entry name" value="MTRF1L RELEASE FACTOR GLUTAMINE METHYLTRANSFERASE"/>
    <property type="match status" value="1"/>
</dbReference>
<dbReference type="EC" id="2.1.1.297" evidence="5"/>
<comment type="similarity">
    <text evidence="5">Belongs to the protein N5-glutamine methyltransferase family. PrmC subfamily.</text>
</comment>
<dbReference type="InterPro" id="IPR002052">
    <property type="entry name" value="DNA_methylase_N6_adenine_CS"/>
</dbReference>
<dbReference type="EMBL" id="CP033433">
    <property type="protein sequence ID" value="AYQ74238.1"/>
    <property type="molecule type" value="Genomic_DNA"/>
</dbReference>
<dbReference type="RefSeq" id="WP_123042319.1">
    <property type="nucleotide sequence ID" value="NZ_CP033433.1"/>
</dbReference>
<dbReference type="SUPFAM" id="SSF53335">
    <property type="entry name" value="S-adenosyl-L-methionine-dependent methyltransferases"/>
    <property type="match status" value="1"/>
</dbReference>
<evidence type="ECO:0000256" key="5">
    <source>
        <dbReference type="HAMAP-Rule" id="MF_02126"/>
    </source>
</evidence>
<feature type="binding site" evidence="5">
    <location>
        <begin position="206"/>
        <end position="209"/>
    </location>
    <ligand>
        <name>substrate</name>
    </ligand>
</feature>
<comment type="catalytic activity">
    <reaction evidence="4 5">
        <text>L-glutaminyl-[peptide chain release factor] + S-adenosyl-L-methionine = N(5)-methyl-L-glutaminyl-[peptide chain release factor] + S-adenosyl-L-homocysteine + H(+)</text>
        <dbReference type="Rhea" id="RHEA:42896"/>
        <dbReference type="Rhea" id="RHEA-COMP:10271"/>
        <dbReference type="Rhea" id="RHEA-COMP:10272"/>
        <dbReference type="ChEBI" id="CHEBI:15378"/>
        <dbReference type="ChEBI" id="CHEBI:30011"/>
        <dbReference type="ChEBI" id="CHEBI:57856"/>
        <dbReference type="ChEBI" id="CHEBI:59789"/>
        <dbReference type="ChEBI" id="CHEBI:61891"/>
        <dbReference type="EC" id="2.1.1.297"/>
    </reaction>
</comment>
<dbReference type="CDD" id="cd02440">
    <property type="entry name" value="AdoMet_MTases"/>
    <property type="match status" value="1"/>
</dbReference>
<dbReference type="NCBIfam" id="TIGR03534">
    <property type="entry name" value="RF_mod_PrmC"/>
    <property type="match status" value="1"/>
</dbReference>
<dbReference type="GO" id="GO:0032259">
    <property type="term" value="P:methylation"/>
    <property type="evidence" value="ECO:0007669"/>
    <property type="project" value="UniProtKB-KW"/>
</dbReference>
<dbReference type="Proteomes" id="UP000269097">
    <property type="component" value="Chromosome"/>
</dbReference>
<feature type="domain" description="Release factor glutamine methyltransferase N-terminal" evidence="7">
    <location>
        <begin position="11"/>
        <end position="83"/>
    </location>
</feature>
<keyword evidence="9" id="KW-1185">Reference proteome</keyword>
<proteinExistence type="inferred from homology"/>
<dbReference type="Gene3D" id="3.40.50.150">
    <property type="entry name" value="Vaccinia Virus protein VP39"/>
    <property type="match status" value="1"/>
</dbReference>
<evidence type="ECO:0000256" key="4">
    <source>
        <dbReference type="ARBA" id="ARBA00048391"/>
    </source>
</evidence>
<evidence type="ECO:0000259" key="7">
    <source>
        <dbReference type="Pfam" id="PF17827"/>
    </source>
</evidence>
<comment type="caution">
    <text evidence="5">Lacks conserved residue(s) required for the propagation of feature annotation.</text>
</comment>
<dbReference type="KEGG" id="coh:EAV92_17695"/>
<evidence type="ECO:0000256" key="3">
    <source>
        <dbReference type="ARBA" id="ARBA00022691"/>
    </source>
</evidence>
<protein>
    <recommendedName>
        <fullName evidence="5">Release factor glutamine methyltransferase</fullName>
        <shortName evidence="5">RF MTase</shortName>
        <ecNumber evidence="5">2.1.1.297</ecNumber>
    </recommendedName>
    <alternativeName>
        <fullName evidence="5">N5-glutamine methyltransferase PrmC</fullName>
    </alternativeName>
    <alternativeName>
        <fullName evidence="5">Protein-(glutamine-N5) MTase PrmC</fullName>
    </alternativeName>
    <alternativeName>
        <fullName evidence="5">Protein-glutamine N-methyltransferase PrmC</fullName>
    </alternativeName>
</protein>
<comment type="function">
    <text evidence="5">Methylates the class 1 translation termination release factors RF1/PrfA and RF2/PrfB on the glutamine residue of the universally conserved GGQ motif.</text>
</comment>
<keyword evidence="2 5" id="KW-0808">Transferase</keyword>
<feature type="binding site" evidence="5">
    <location>
        <position position="206"/>
    </location>
    <ligand>
        <name>S-adenosyl-L-methionine</name>
        <dbReference type="ChEBI" id="CHEBI:59789"/>
    </ligand>
</feature>
<keyword evidence="1 5" id="KW-0489">Methyltransferase</keyword>
<gene>
    <name evidence="5 8" type="primary">prmC</name>
    <name evidence="8" type="ORF">EAV92_17695</name>
</gene>
<accession>A0A3G3K1A5</accession>
<organism evidence="8 9">
    <name type="scientific">Cohnella candidum</name>
    <dbReference type="NCBI Taxonomy" id="2674991"/>
    <lineage>
        <taxon>Bacteria</taxon>
        <taxon>Bacillati</taxon>
        <taxon>Bacillota</taxon>
        <taxon>Bacilli</taxon>
        <taxon>Bacillales</taxon>
        <taxon>Paenibacillaceae</taxon>
        <taxon>Cohnella</taxon>
    </lineage>
</organism>
<evidence type="ECO:0000259" key="6">
    <source>
        <dbReference type="Pfam" id="PF05175"/>
    </source>
</evidence>
<dbReference type="Pfam" id="PF05175">
    <property type="entry name" value="MTS"/>
    <property type="match status" value="1"/>
</dbReference>
<dbReference type="PROSITE" id="PS00092">
    <property type="entry name" value="N6_MTASE"/>
    <property type="match status" value="1"/>
</dbReference>
<feature type="domain" description="Methyltransferase small" evidence="6">
    <location>
        <begin position="129"/>
        <end position="214"/>
    </location>
</feature>
<keyword evidence="3 5" id="KW-0949">S-adenosyl-L-methionine</keyword>
<dbReference type="NCBIfam" id="TIGR00536">
    <property type="entry name" value="hemK_fam"/>
    <property type="match status" value="1"/>
</dbReference>
<dbReference type="InterPro" id="IPR004556">
    <property type="entry name" value="HemK-like"/>
</dbReference>
<dbReference type="AlphaFoldDB" id="A0A3G3K1A5"/>
<dbReference type="InterPro" id="IPR019874">
    <property type="entry name" value="RF_methyltr_PrmC"/>
</dbReference>
<dbReference type="Gene3D" id="1.10.8.10">
    <property type="entry name" value="DNA helicase RuvA subunit, C-terminal domain"/>
    <property type="match status" value="1"/>
</dbReference>
<dbReference type="PANTHER" id="PTHR18895">
    <property type="entry name" value="HEMK METHYLTRANSFERASE"/>
    <property type="match status" value="1"/>
</dbReference>
<sequence length="300" mass="32863">MSAETRKTLRDAWSQTKARLEQAGVEEAAADAELLLLHLLGKSKAELLRDWREPWPAGAGLDAAWEELLRRRGSGEPVQYVTGEQYFYGRRFEVGPQVLIPRPETELLAEAVLLEADRQWPAGSGAVPRVLDVGTGSGALSVTLAAERPTWRVTASDLSADALGMAKRNAAALLGAEERIRFVQGDLLEPFMAEAGGEPIDVLVSNPPYIASGEMPDLQREVRDFEPHLALDGGDDGLTPYRRMAEQLGRLPQLPQIVAWEVGAGQAEDVAALLREAADWERIRFVVDYAGINRHVIAVR</sequence>
<evidence type="ECO:0000313" key="9">
    <source>
        <dbReference type="Proteomes" id="UP000269097"/>
    </source>
</evidence>
<dbReference type="GO" id="GO:0102559">
    <property type="term" value="F:peptide chain release factor N(5)-glutamine methyltransferase activity"/>
    <property type="evidence" value="ECO:0007669"/>
    <property type="project" value="UniProtKB-EC"/>
</dbReference>
<feature type="binding site" evidence="5">
    <location>
        <position position="157"/>
    </location>
    <ligand>
        <name>S-adenosyl-L-methionine</name>
        <dbReference type="ChEBI" id="CHEBI:59789"/>
    </ligand>
</feature>
<dbReference type="Pfam" id="PF17827">
    <property type="entry name" value="PrmC_N"/>
    <property type="match status" value="1"/>
</dbReference>
<dbReference type="GO" id="GO:0003676">
    <property type="term" value="F:nucleic acid binding"/>
    <property type="evidence" value="ECO:0007669"/>
    <property type="project" value="InterPro"/>
</dbReference>
<evidence type="ECO:0000256" key="2">
    <source>
        <dbReference type="ARBA" id="ARBA00022679"/>
    </source>
</evidence>
<reference evidence="8 9" key="1">
    <citation type="submission" date="2018-10" db="EMBL/GenBank/DDBJ databases">
        <title>Genome Sequence of Cohnella sp.</title>
        <authorList>
            <person name="Srinivasan S."/>
            <person name="Kim M.K."/>
        </authorList>
    </citation>
    <scope>NUCLEOTIDE SEQUENCE [LARGE SCALE GENOMIC DNA]</scope>
    <source>
        <strain evidence="8 9">18JY8-7</strain>
    </source>
</reference>
<name>A0A3G3K1A5_9BACL</name>
<evidence type="ECO:0000313" key="8">
    <source>
        <dbReference type="EMBL" id="AYQ74238.1"/>
    </source>
</evidence>
<dbReference type="InterPro" id="IPR040758">
    <property type="entry name" value="PrmC_N"/>
</dbReference>
<feature type="binding site" evidence="5">
    <location>
        <begin position="134"/>
        <end position="138"/>
    </location>
    <ligand>
        <name>S-adenosyl-L-methionine</name>
        <dbReference type="ChEBI" id="CHEBI:59789"/>
    </ligand>
</feature>
<evidence type="ECO:0000256" key="1">
    <source>
        <dbReference type="ARBA" id="ARBA00022603"/>
    </source>
</evidence>
<dbReference type="InterPro" id="IPR050320">
    <property type="entry name" value="N5-glutamine_MTase"/>
</dbReference>
<dbReference type="InterPro" id="IPR007848">
    <property type="entry name" value="Small_mtfrase_dom"/>
</dbReference>
<dbReference type="HAMAP" id="MF_02126">
    <property type="entry name" value="RF_methyltr_PrmC"/>
    <property type="match status" value="1"/>
</dbReference>